<dbReference type="InterPro" id="IPR007702">
    <property type="entry name" value="Janus"/>
</dbReference>
<dbReference type="EMBL" id="JBDJPC010000009">
    <property type="protein sequence ID" value="KAL1490954.1"/>
    <property type="molecule type" value="Genomic_DNA"/>
</dbReference>
<dbReference type="GO" id="GO:0007548">
    <property type="term" value="P:sex differentiation"/>
    <property type="evidence" value="ECO:0007669"/>
    <property type="project" value="UniProtKB-KW"/>
</dbReference>
<comment type="similarity">
    <text evidence="2">Belongs to the janus family.</text>
</comment>
<evidence type="ECO:0000256" key="5">
    <source>
        <dbReference type="ARBA" id="ARBA00068494"/>
    </source>
</evidence>
<accession>A0ABD1EB73</accession>
<protein>
    <recommendedName>
        <fullName evidence="5">Sex-regulated protein janus-A</fullName>
    </recommendedName>
</protein>
<keyword evidence="9" id="KW-1185">Reference proteome</keyword>
<feature type="active site" description="Proton acceptor" evidence="6">
    <location>
        <position position="62"/>
    </location>
</feature>
<feature type="binding site" evidence="7">
    <location>
        <position position="32"/>
    </location>
    <ligand>
        <name>substrate</name>
    </ligand>
</feature>
<proteinExistence type="inferred from homology"/>
<comment type="caution">
    <text evidence="8">The sequence shown here is derived from an EMBL/GenBank/DDBJ whole genome shotgun (WGS) entry which is preliminary data.</text>
</comment>
<evidence type="ECO:0000256" key="7">
    <source>
        <dbReference type="PIRSR" id="PIRSR607702-2"/>
    </source>
</evidence>
<organism evidence="8 9">
    <name type="scientific">Hypothenemus hampei</name>
    <name type="common">Coffee berry borer</name>
    <dbReference type="NCBI Taxonomy" id="57062"/>
    <lineage>
        <taxon>Eukaryota</taxon>
        <taxon>Metazoa</taxon>
        <taxon>Ecdysozoa</taxon>
        <taxon>Arthropoda</taxon>
        <taxon>Hexapoda</taxon>
        <taxon>Insecta</taxon>
        <taxon>Pterygota</taxon>
        <taxon>Neoptera</taxon>
        <taxon>Endopterygota</taxon>
        <taxon>Coleoptera</taxon>
        <taxon>Polyphaga</taxon>
        <taxon>Cucujiformia</taxon>
        <taxon>Curculionidae</taxon>
        <taxon>Scolytinae</taxon>
        <taxon>Hypothenemus</taxon>
    </lineage>
</organism>
<dbReference type="PANTHER" id="PTHR12258">
    <property type="entry name" value="JANUS-A/JANUS-B"/>
    <property type="match status" value="1"/>
</dbReference>
<evidence type="ECO:0000256" key="1">
    <source>
        <dbReference type="ARBA" id="ARBA00002508"/>
    </source>
</evidence>
<reference evidence="8 9" key="1">
    <citation type="submission" date="2024-05" db="EMBL/GenBank/DDBJ databases">
        <title>Genetic variation in Jamaican populations of the coffee berry borer (Hypothenemus hampei).</title>
        <authorList>
            <person name="Errbii M."/>
            <person name="Myrie A."/>
        </authorList>
    </citation>
    <scope>NUCLEOTIDE SEQUENCE [LARGE SCALE GENOMIC DNA]</scope>
    <source>
        <strain evidence="8">JA-Hopewell-2020-01-JO</strain>
        <tissue evidence="8">Whole body</tissue>
    </source>
</reference>
<evidence type="ECO:0000256" key="2">
    <source>
        <dbReference type="ARBA" id="ARBA00010971"/>
    </source>
</evidence>
<evidence type="ECO:0000313" key="8">
    <source>
        <dbReference type="EMBL" id="KAL1490954.1"/>
    </source>
</evidence>
<dbReference type="FunFam" id="3.50.20.20:FF:000001">
    <property type="entry name" value="14 kDa phosphohistidine phosphatase"/>
    <property type="match status" value="1"/>
</dbReference>
<gene>
    <name evidence="8" type="ORF">ABEB36_011622</name>
</gene>
<dbReference type="GO" id="GO:0030154">
    <property type="term" value="P:cell differentiation"/>
    <property type="evidence" value="ECO:0007669"/>
    <property type="project" value="UniProtKB-KW"/>
</dbReference>
<sequence>MITLGNRISRQFYRTMASPIKKVDIDDRGTFKYILIKVSSPKADGQFEDQLIVRGYAECPYHADINDKVTEELQKLKKSKAITDWRSKVLGGGRIKHDPSSKSINVYGYSQGYGKADHQESVAILKSQYPDYNITWSDEGY</sequence>
<keyword evidence="3" id="KW-0221">Differentiation</keyword>
<evidence type="ECO:0000256" key="6">
    <source>
        <dbReference type="PIRSR" id="PIRSR607702-1"/>
    </source>
</evidence>
<dbReference type="InterPro" id="IPR038596">
    <property type="entry name" value="Janus_sf"/>
</dbReference>
<dbReference type="AlphaFoldDB" id="A0ABD1EB73"/>
<comment type="function">
    <text evidence="1">JanA and janB regulate somatic sex differentiation.</text>
</comment>
<dbReference type="Proteomes" id="UP001566132">
    <property type="component" value="Unassembled WGS sequence"/>
</dbReference>
<keyword evidence="4" id="KW-0726">Sexual differentiation</keyword>
<dbReference type="Gene3D" id="3.50.20.20">
    <property type="entry name" value="Janus/Ocnus"/>
    <property type="match status" value="1"/>
</dbReference>
<evidence type="ECO:0000256" key="4">
    <source>
        <dbReference type="ARBA" id="ARBA00022928"/>
    </source>
</evidence>
<evidence type="ECO:0000313" key="9">
    <source>
        <dbReference type="Proteomes" id="UP001566132"/>
    </source>
</evidence>
<name>A0ABD1EB73_HYPHA</name>
<dbReference type="PANTHER" id="PTHR12258:SF5">
    <property type="entry name" value="BCDNA.GH02250-RELATED"/>
    <property type="match status" value="1"/>
</dbReference>
<evidence type="ECO:0000256" key="3">
    <source>
        <dbReference type="ARBA" id="ARBA00022782"/>
    </source>
</evidence>
<dbReference type="SUPFAM" id="SSF143724">
    <property type="entry name" value="PHP14-like"/>
    <property type="match status" value="1"/>
</dbReference>
<dbReference type="Pfam" id="PF05005">
    <property type="entry name" value="Ocnus"/>
    <property type="match status" value="1"/>
</dbReference>